<feature type="transmembrane region" description="Helical" evidence="10">
    <location>
        <begin position="241"/>
        <end position="260"/>
    </location>
</feature>
<feature type="domain" description="ABC transmembrane type-1" evidence="12">
    <location>
        <begin position="1"/>
        <end position="296"/>
    </location>
</feature>
<evidence type="ECO:0000256" key="10">
    <source>
        <dbReference type="SAM" id="Phobius"/>
    </source>
</evidence>
<feature type="transmembrane region" description="Helical" evidence="10">
    <location>
        <begin position="131"/>
        <end position="149"/>
    </location>
</feature>
<keyword evidence="3" id="KW-1003">Cell membrane</keyword>
<dbReference type="PROSITE" id="PS50929">
    <property type="entry name" value="ABC_TM1F"/>
    <property type="match status" value="1"/>
</dbReference>
<proteinExistence type="predicted"/>
<dbReference type="FunFam" id="3.40.50.300:FF:000299">
    <property type="entry name" value="ABC transporter ATP-binding protein/permease"/>
    <property type="match status" value="1"/>
</dbReference>
<dbReference type="PROSITE" id="PS00211">
    <property type="entry name" value="ABC_TRANSPORTER_1"/>
    <property type="match status" value="1"/>
</dbReference>
<dbReference type="InterPro" id="IPR027417">
    <property type="entry name" value="P-loop_NTPase"/>
</dbReference>
<keyword evidence="2" id="KW-0813">Transport</keyword>
<dbReference type="GO" id="GO:0005524">
    <property type="term" value="F:ATP binding"/>
    <property type="evidence" value="ECO:0007669"/>
    <property type="project" value="UniProtKB-KW"/>
</dbReference>
<keyword evidence="14" id="KW-1185">Reference proteome</keyword>
<dbReference type="Gene3D" id="1.20.1560.10">
    <property type="entry name" value="ABC transporter type 1, transmembrane domain"/>
    <property type="match status" value="1"/>
</dbReference>
<reference evidence="13 14" key="1">
    <citation type="submission" date="2021-05" db="EMBL/GenBank/DDBJ databases">
        <title>Novel Bacillus species.</title>
        <authorList>
            <person name="Liu G."/>
        </authorList>
    </citation>
    <scope>NUCLEOTIDE SEQUENCE [LARGE SCALE GENOMIC DNA]</scope>
    <source>
        <strain evidence="13 14">FJAT-49682</strain>
    </source>
</reference>
<organism evidence="13 14">
    <name type="scientific">Lederbergia citrea</name>
    <dbReference type="NCBI Taxonomy" id="2833581"/>
    <lineage>
        <taxon>Bacteria</taxon>
        <taxon>Bacillati</taxon>
        <taxon>Bacillota</taxon>
        <taxon>Bacilli</taxon>
        <taxon>Bacillales</taxon>
        <taxon>Bacillaceae</taxon>
        <taxon>Lederbergia</taxon>
    </lineage>
</organism>
<comment type="subcellular location">
    <subcellularLocation>
        <location evidence="1">Cell membrane</location>
        <topology evidence="1">Multi-pass membrane protein</topology>
    </subcellularLocation>
</comment>
<dbReference type="InterPro" id="IPR039421">
    <property type="entry name" value="Type_1_exporter"/>
</dbReference>
<dbReference type="GO" id="GO:0034040">
    <property type="term" value="F:ATPase-coupled lipid transmembrane transporter activity"/>
    <property type="evidence" value="ECO:0007669"/>
    <property type="project" value="TreeGrafter"/>
</dbReference>
<dbReference type="InterPro" id="IPR003439">
    <property type="entry name" value="ABC_transporter-like_ATP-bd"/>
</dbReference>
<keyword evidence="6" id="KW-0788">Thiol protease</keyword>
<dbReference type="GO" id="GO:0140359">
    <property type="term" value="F:ABC-type transporter activity"/>
    <property type="evidence" value="ECO:0007669"/>
    <property type="project" value="InterPro"/>
</dbReference>
<dbReference type="Proteomes" id="UP000676456">
    <property type="component" value="Unassembled WGS sequence"/>
</dbReference>
<evidence type="ECO:0000259" key="11">
    <source>
        <dbReference type="PROSITE" id="PS50893"/>
    </source>
</evidence>
<dbReference type="Pfam" id="PF00664">
    <property type="entry name" value="ABC_membrane"/>
    <property type="match status" value="1"/>
</dbReference>
<dbReference type="Pfam" id="PF00005">
    <property type="entry name" value="ABC_tran"/>
    <property type="match status" value="1"/>
</dbReference>
<gene>
    <name evidence="13" type="ORF">KHA91_18715</name>
</gene>
<evidence type="ECO:0000313" key="13">
    <source>
        <dbReference type="EMBL" id="MBS4224748.1"/>
    </source>
</evidence>
<evidence type="ECO:0000256" key="4">
    <source>
        <dbReference type="ARBA" id="ARBA00022692"/>
    </source>
</evidence>
<protein>
    <submittedName>
        <fullName evidence="13">ABC transporter ATP-binding protein</fullName>
    </submittedName>
</protein>
<dbReference type="Gene3D" id="3.40.50.300">
    <property type="entry name" value="P-loop containing nucleotide triphosphate hydrolases"/>
    <property type="match status" value="1"/>
</dbReference>
<dbReference type="SUPFAM" id="SSF52540">
    <property type="entry name" value="P-loop containing nucleoside triphosphate hydrolases"/>
    <property type="match status" value="1"/>
</dbReference>
<dbReference type="InterPro" id="IPR011527">
    <property type="entry name" value="ABC1_TM_dom"/>
</dbReference>
<dbReference type="InterPro" id="IPR036640">
    <property type="entry name" value="ABC1_TM_sf"/>
</dbReference>
<evidence type="ECO:0000259" key="12">
    <source>
        <dbReference type="PROSITE" id="PS50929"/>
    </source>
</evidence>
<dbReference type="InterPro" id="IPR003593">
    <property type="entry name" value="AAA+_ATPase"/>
</dbReference>
<sequence>MMIIAALFETLGIGLIVPLVGIVTNPEAIKEQAALAYVFELFNFQSTTSFMIFSVILLLMVFVIKNLYILLYLYTQNRIILNQQVTLSRRLFEEYLTKPYTFHLQRNTANLLRNVNGEVPRVLQGIMMSGFQLLTELFVVICILSMLLVTAPVATVTASILLGGSVFLFFKVFRKKMNALGKEQHKVSGLMIKWVNQGLGASKEVKVSGKENFFVNAYTKQSQISANNSRYMMMLDQTPRLFIETLLVSIVLITMLIIIFQGTNTSQIVSTMALFAMAAFRLMPSINRIMAMITTIRYSQPALAVIYEDLFMNKEEYSNSNPTNGIELLSNKEGKYFNDSIDLSEVSFRYSNQKEYSIKDISLTIPIGQSVAFIGESGAGKTTLVDIILGLFRPDKGSVLVDGENLNNLKSLWQQKIGYIPQSIFLSDDSIRGNVAFGMDGEQIDDQEVWRALDQAQLKEFVEALPNKLDTSVGERGVRLSGGQRQRIGIARALYHNPEILFMDEATSALDNETEKEIMKAIDGLKGEKTLIIIAHRLSTIENCDTVFKINNGRLIAVEKKLGRSAM</sequence>
<dbReference type="EMBL" id="JAGYPN010000004">
    <property type="protein sequence ID" value="MBS4224748.1"/>
    <property type="molecule type" value="Genomic_DNA"/>
</dbReference>
<feature type="transmembrane region" description="Helical" evidence="10">
    <location>
        <begin position="266"/>
        <end position="283"/>
    </location>
</feature>
<dbReference type="PROSITE" id="PS50893">
    <property type="entry name" value="ABC_TRANSPORTER_2"/>
    <property type="match status" value="1"/>
</dbReference>
<keyword evidence="6" id="KW-0378">Hydrolase</keyword>
<keyword evidence="5" id="KW-0547">Nucleotide-binding</keyword>
<dbReference type="PANTHER" id="PTHR24221:SF654">
    <property type="entry name" value="ATP-BINDING CASSETTE SUB-FAMILY B MEMBER 6"/>
    <property type="match status" value="1"/>
</dbReference>
<feature type="transmembrane region" description="Helical" evidence="10">
    <location>
        <begin position="155"/>
        <end position="173"/>
    </location>
</feature>
<comment type="caution">
    <text evidence="13">The sequence shown here is derived from an EMBL/GenBank/DDBJ whole genome shotgun (WGS) entry which is preliminary data.</text>
</comment>
<keyword evidence="6" id="KW-0645">Protease</keyword>
<evidence type="ECO:0000256" key="1">
    <source>
        <dbReference type="ARBA" id="ARBA00004651"/>
    </source>
</evidence>
<dbReference type="SUPFAM" id="SSF90123">
    <property type="entry name" value="ABC transporter transmembrane region"/>
    <property type="match status" value="1"/>
</dbReference>
<evidence type="ECO:0000256" key="8">
    <source>
        <dbReference type="ARBA" id="ARBA00022989"/>
    </source>
</evidence>
<evidence type="ECO:0000256" key="7">
    <source>
        <dbReference type="ARBA" id="ARBA00022840"/>
    </source>
</evidence>
<keyword evidence="7 13" id="KW-0067">ATP-binding</keyword>
<evidence type="ECO:0000256" key="3">
    <source>
        <dbReference type="ARBA" id="ARBA00022475"/>
    </source>
</evidence>
<dbReference type="GO" id="GO:0008234">
    <property type="term" value="F:cysteine-type peptidase activity"/>
    <property type="evidence" value="ECO:0007669"/>
    <property type="project" value="UniProtKB-KW"/>
</dbReference>
<keyword evidence="9 10" id="KW-0472">Membrane</keyword>
<dbReference type="SMART" id="SM00382">
    <property type="entry name" value="AAA"/>
    <property type="match status" value="1"/>
</dbReference>
<dbReference type="PANTHER" id="PTHR24221">
    <property type="entry name" value="ATP-BINDING CASSETTE SUB-FAMILY B"/>
    <property type="match status" value="1"/>
</dbReference>
<evidence type="ECO:0000313" key="14">
    <source>
        <dbReference type="Proteomes" id="UP000676456"/>
    </source>
</evidence>
<keyword evidence="8 10" id="KW-1133">Transmembrane helix</keyword>
<evidence type="ECO:0000256" key="9">
    <source>
        <dbReference type="ARBA" id="ARBA00023136"/>
    </source>
</evidence>
<evidence type="ECO:0000256" key="6">
    <source>
        <dbReference type="ARBA" id="ARBA00022807"/>
    </source>
</evidence>
<feature type="transmembrane region" description="Helical" evidence="10">
    <location>
        <begin position="50"/>
        <end position="74"/>
    </location>
</feature>
<accession>A0A942UTF7</accession>
<keyword evidence="4 10" id="KW-0812">Transmembrane</keyword>
<feature type="domain" description="ABC transporter" evidence="11">
    <location>
        <begin position="341"/>
        <end position="567"/>
    </location>
</feature>
<name>A0A942UTF7_9BACI</name>
<dbReference type="AlphaFoldDB" id="A0A942UTF7"/>
<dbReference type="InterPro" id="IPR017871">
    <property type="entry name" value="ABC_transporter-like_CS"/>
</dbReference>
<dbReference type="GO" id="GO:0005886">
    <property type="term" value="C:plasma membrane"/>
    <property type="evidence" value="ECO:0007669"/>
    <property type="project" value="UniProtKB-SubCell"/>
</dbReference>
<evidence type="ECO:0000256" key="2">
    <source>
        <dbReference type="ARBA" id="ARBA00022448"/>
    </source>
</evidence>
<evidence type="ECO:0000256" key="5">
    <source>
        <dbReference type="ARBA" id="ARBA00022741"/>
    </source>
</evidence>
<dbReference type="GO" id="GO:0016887">
    <property type="term" value="F:ATP hydrolysis activity"/>
    <property type="evidence" value="ECO:0007669"/>
    <property type="project" value="InterPro"/>
</dbReference>